<dbReference type="PANTHER" id="PTHR43283:SF3">
    <property type="entry name" value="BETA-LACTAMASE FAMILY PROTEIN (AFU_ORTHOLOGUE AFUA_5G07500)"/>
    <property type="match status" value="1"/>
</dbReference>
<dbReference type="Gene3D" id="3.40.710.10">
    <property type="entry name" value="DD-peptidase/beta-lactamase superfamily"/>
    <property type="match status" value="1"/>
</dbReference>
<dbReference type="InterPro" id="IPR001466">
    <property type="entry name" value="Beta-lactam-related"/>
</dbReference>
<dbReference type="InterPro" id="IPR050789">
    <property type="entry name" value="Diverse_Enzym_Activities"/>
</dbReference>
<dbReference type="AlphaFoldDB" id="A0AAD8PTV2"/>
<proteinExistence type="predicted"/>
<protein>
    <submittedName>
        <fullName evidence="2">Beta-lactamase</fullName>
    </submittedName>
</protein>
<dbReference type="SUPFAM" id="SSF56601">
    <property type="entry name" value="beta-lactamase/transpeptidase-like"/>
    <property type="match status" value="1"/>
</dbReference>
<gene>
    <name evidence="2" type="ORF">LY79DRAFT_520223</name>
</gene>
<keyword evidence="3" id="KW-1185">Reference proteome</keyword>
<sequence length="415" mass="45733">MPLSTQTVDEIKSIVENAVATDSKQIPGATVVVVDRTGAEQFAYSAGKRGVSSREPMTLDSVFWVASCTKMIVGVACMQLVEKGLLKLDDPDQLEKLCPELADIKVLGAEGKLVDKVRGITLRMLLTHTAGFGYTFFNTRLRDWSLPAGVDEFSGSIRDMVQPLLFQPGEGWEYGVSIDWAGIALERVTNTSLNDYIQTNICQPLGLRDVNMFPTPSMKAQLAYMHHKRPDGKIVARDHPLHRPLIVQSEEEIRQCFNSGGAGIFAKPQEYARILSVFLNDGICPITKAQILKKETVDEMFTNQISKFSDFSRQGLQDAKPELTNNLPELYGVPGNPPQGWGLTFMISGGITGRSNGTAWWAGLPNLFWWCDRENGVAGIVCSQILPFGDPAVFGLWSEVEAAVYRGLEISNKIT</sequence>
<dbReference type="GeneID" id="85439452"/>
<dbReference type="EMBL" id="JAHLJV010000052">
    <property type="protein sequence ID" value="KAK1580683.1"/>
    <property type="molecule type" value="Genomic_DNA"/>
</dbReference>
<dbReference type="Proteomes" id="UP001230504">
    <property type="component" value="Unassembled WGS sequence"/>
</dbReference>
<dbReference type="InterPro" id="IPR012338">
    <property type="entry name" value="Beta-lactam/transpept-like"/>
</dbReference>
<dbReference type="PANTHER" id="PTHR43283">
    <property type="entry name" value="BETA-LACTAMASE-RELATED"/>
    <property type="match status" value="1"/>
</dbReference>
<dbReference type="Pfam" id="PF00144">
    <property type="entry name" value="Beta-lactamase"/>
    <property type="match status" value="1"/>
</dbReference>
<accession>A0AAD8PTV2</accession>
<evidence type="ECO:0000313" key="2">
    <source>
        <dbReference type="EMBL" id="KAK1580683.1"/>
    </source>
</evidence>
<organism evidence="2 3">
    <name type="scientific">Colletotrichum navitas</name>
    <dbReference type="NCBI Taxonomy" id="681940"/>
    <lineage>
        <taxon>Eukaryota</taxon>
        <taxon>Fungi</taxon>
        <taxon>Dikarya</taxon>
        <taxon>Ascomycota</taxon>
        <taxon>Pezizomycotina</taxon>
        <taxon>Sordariomycetes</taxon>
        <taxon>Hypocreomycetidae</taxon>
        <taxon>Glomerellales</taxon>
        <taxon>Glomerellaceae</taxon>
        <taxon>Colletotrichum</taxon>
        <taxon>Colletotrichum graminicola species complex</taxon>
    </lineage>
</organism>
<comment type="caution">
    <text evidence="2">The sequence shown here is derived from an EMBL/GenBank/DDBJ whole genome shotgun (WGS) entry which is preliminary data.</text>
</comment>
<dbReference type="RefSeq" id="XP_060411700.1">
    <property type="nucleotide sequence ID" value="XM_060555212.1"/>
</dbReference>
<feature type="domain" description="Beta-lactamase-related" evidence="1">
    <location>
        <begin position="20"/>
        <end position="389"/>
    </location>
</feature>
<evidence type="ECO:0000259" key="1">
    <source>
        <dbReference type="Pfam" id="PF00144"/>
    </source>
</evidence>
<name>A0AAD8PTV2_9PEZI</name>
<reference evidence="2" key="1">
    <citation type="submission" date="2021-06" db="EMBL/GenBank/DDBJ databases">
        <title>Comparative genomics, transcriptomics and evolutionary studies reveal genomic signatures of adaptation to plant cell wall in hemibiotrophic fungi.</title>
        <authorList>
            <consortium name="DOE Joint Genome Institute"/>
            <person name="Baroncelli R."/>
            <person name="Diaz J.F."/>
            <person name="Benocci T."/>
            <person name="Peng M."/>
            <person name="Battaglia E."/>
            <person name="Haridas S."/>
            <person name="Andreopoulos W."/>
            <person name="Labutti K."/>
            <person name="Pangilinan J."/>
            <person name="Floch G.L."/>
            <person name="Makela M.R."/>
            <person name="Henrissat B."/>
            <person name="Grigoriev I.V."/>
            <person name="Crouch J.A."/>
            <person name="De Vries R.P."/>
            <person name="Sukno S.A."/>
            <person name="Thon M.R."/>
        </authorList>
    </citation>
    <scope>NUCLEOTIDE SEQUENCE</scope>
    <source>
        <strain evidence="2">CBS 125086</strain>
    </source>
</reference>
<evidence type="ECO:0000313" key="3">
    <source>
        <dbReference type="Proteomes" id="UP001230504"/>
    </source>
</evidence>